<gene>
    <name evidence="1" type="ORF">S01H4_03785</name>
</gene>
<dbReference type="SUPFAM" id="SSF56235">
    <property type="entry name" value="N-terminal nucleophile aminohydrolases (Ntn hydrolases)"/>
    <property type="match status" value="1"/>
</dbReference>
<evidence type="ECO:0008006" key="2">
    <source>
        <dbReference type="Google" id="ProtNLM"/>
    </source>
</evidence>
<organism evidence="1">
    <name type="scientific">marine sediment metagenome</name>
    <dbReference type="NCBI Taxonomy" id="412755"/>
    <lineage>
        <taxon>unclassified sequences</taxon>
        <taxon>metagenomes</taxon>
        <taxon>ecological metagenomes</taxon>
    </lineage>
</organism>
<sequence length="246" mass="27643">MTLIIALACRDGIIMASDGQATGGSAGGPIRMPIHKIFKINESVLFGAAGSVGVIQRSRDRMYSFSKDLEGDWNYDLMEKIRKSLFSVYKNEIERHRAFYKGTPRENISNAPIADVLLCSFLKKEDKEQKIIWHIAPDCSDERLDEIGYGCSGSGDIFAHTLLKNYLVGELDIEEGKLVVYRVIKEAIEIGAYGLGEPIDIWTITDNGIKKISQDEMMAIDDTCNSWKEVEREVFKSIYGEKNETN</sequence>
<comment type="caution">
    <text evidence="1">The sequence shown here is derived from an EMBL/GenBank/DDBJ whole genome shotgun (WGS) entry which is preliminary data.</text>
</comment>
<dbReference type="Pfam" id="PF00227">
    <property type="entry name" value="Proteasome"/>
    <property type="match status" value="1"/>
</dbReference>
<accession>X1AHJ3</accession>
<dbReference type="AlphaFoldDB" id="X1AHJ3"/>
<dbReference type="InterPro" id="IPR029055">
    <property type="entry name" value="Ntn_hydrolases_N"/>
</dbReference>
<dbReference type="GO" id="GO:0051603">
    <property type="term" value="P:proteolysis involved in protein catabolic process"/>
    <property type="evidence" value="ECO:0007669"/>
    <property type="project" value="InterPro"/>
</dbReference>
<protein>
    <recommendedName>
        <fullName evidence="2">Proteasome endopeptidase complex</fullName>
    </recommendedName>
</protein>
<name>X1AHJ3_9ZZZZ</name>
<reference evidence="1" key="1">
    <citation type="journal article" date="2014" name="Front. Microbiol.">
        <title>High frequency of phylogenetically diverse reductive dehalogenase-homologous genes in deep subseafloor sedimentary metagenomes.</title>
        <authorList>
            <person name="Kawai M."/>
            <person name="Futagami T."/>
            <person name="Toyoda A."/>
            <person name="Takaki Y."/>
            <person name="Nishi S."/>
            <person name="Hori S."/>
            <person name="Arai W."/>
            <person name="Tsubouchi T."/>
            <person name="Morono Y."/>
            <person name="Uchiyama I."/>
            <person name="Ito T."/>
            <person name="Fujiyama A."/>
            <person name="Inagaki F."/>
            <person name="Takami H."/>
        </authorList>
    </citation>
    <scope>NUCLEOTIDE SEQUENCE</scope>
    <source>
        <strain evidence="1">Expedition CK06-06</strain>
    </source>
</reference>
<dbReference type="Gene3D" id="3.60.20.10">
    <property type="entry name" value="Glutamine Phosphoribosylpyrophosphate, subunit 1, domain 1"/>
    <property type="match status" value="1"/>
</dbReference>
<dbReference type="InterPro" id="IPR001353">
    <property type="entry name" value="Proteasome_sua/b"/>
</dbReference>
<evidence type="ECO:0000313" key="1">
    <source>
        <dbReference type="EMBL" id="GAG59486.1"/>
    </source>
</evidence>
<proteinExistence type="predicted"/>
<dbReference type="EMBL" id="BART01000957">
    <property type="protein sequence ID" value="GAG59486.1"/>
    <property type="molecule type" value="Genomic_DNA"/>
</dbReference>
<dbReference type="GO" id="GO:0005839">
    <property type="term" value="C:proteasome core complex"/>
    <property type="evidence" value="ECO:0007669"/>
    <property type="project" value="InterPro"/>
</dbReference>